<gene>
    <name evidence="1" type="ORF">GO999_00055</name>
</gene>
<reference evidence="2" key="1">
    <citation type="submission" date="2019-12" db="EMBL/GenBank/DDBJ databases">
        <title>Whole-genome sequence of tobacco pathogen Ralstonia pseudosolanacearum strain RS, originating from Yunnan province of China.</title>
        <authorList>
            <person name="Lu C.-H."/>
        </authorList>
    </citation>
    <scope>NUCLEOTIDE SEQUENCE [LARGE SCALE GENOMIC DNA]</scope>
    <source>
        <strain evidence="2">RS</strain>
    </source>
</reference>
<sequence length="93" mass="10118">MSTKATLANHASGADEPAWHLYEEVFEAGVVYLELCGVSAVLSTREQGGADVVLRLPIETAKQLGLHTIVPPERWARACDWSGPTYLRTQGHS</sequence>
<name>A0ABX7ZQ02_9RALS</name>
<accession>A0ABX7ZQ02</accession>
<dbReference type="EMBL" id="CP046674">
    <property type="protein sequence ID" value="QUP57064.1"/>
    <property type="molecule type" value="Genomic_DNA"/>
</dbReference>
<organism evidence="1 2">
    <name type="scientific">Ralstonia nicotianae</name>
    <dbReference type="NCBI Taxonomy" id="3037696"/>
    <lineage>
        <taxon>Bacteria</taxon>
        <taxon>Pseudomonadati</taxon>
        <taxon>Pseudomonadota</taxon>
        <taxon>Betaproteobacteria</taxon>
        <taxon>Burkholderiales</taxon>
        <taxon>Burkholderiaceae</taxon>
        <taxon>Ralstonia</taxon>
        <taxon>Ralstonia solanacearum species complex</taxon>
    </lineage>
</organism>
<evidence type="ECO:0000313" key="2">
    <source>
        <dbReference type="Proteomes" id="UP000680989"/>
    </source>
</evidence>
<proteinExistence type="predicted"/>
<dbReference type="Proteomes" id="UP000680989">
    <property type="component" value="Chromosome"/>
</dbReference>
<protein>
    <submittedName>
        <fullName evidence="1">Uncharacterized protein</fullName>
    </submittedName>
</protein>
<evidence type="ECO:0000313" key="1">
    <source>
        <dbReference type="EMBL" id="QUP57064.1"/>
    </source>
</evidence>
<keyword evidence="2" id="KW-1185">Reference proteome</keyword>
<dbReference type="RefSeq" id="WP_211906426.1">
    <property type="nucleotide sequence ID" value="NZ_CP046674.1"/>
</dbReference>